<dbReference type="EMBL" id="CP012333">
    <property type="protein sequence ID" value="AKV03777.1"/>
    <property type="molecule type" value="Genomic_DNA"/>
</dbReference>
<evidence type="ECO:0000313" key="3">
    <source>
        <dbReference type="EMBL" id="AKV03777.1"/>
    </source>
</evidence>
<evidence type="ECO:0000256" key="1">
    <source>
        <dbReference type="SAM" id="MobiDB-lite"/>
    </source>
</evidence>
<feature type="region of interest" description="Disordered" evidence="1">
    <location>
        <begin position="1"/>
        <end position="29"/>
    </location>
</feature>
<keyword evidence="4" id="KW-1185">Reference proteome</keyword>
<evidence type="ECO:0000256" key="2">
    <source>
        <dbReference type="SAM" id="Phobius"/>
    </source>
</evidence>
<dbReference type="STRING" id="1391654.AKJ09_10440"/>
<organism evidence="3 4">
    <name type="scientific">Labilithrix luteola</name>
    <dbReference type="NCBI Taxonomy" id="1391654"/>
    <lineage>
        <taxon>Bacteria</taxon>
        <taxon>Pseudomonadati</taxon>
        <taxon>Myxococcota</taxon>
        <taxon>Polyangia</taxon>
        <taxon>Polyangiales</taxon>
        <taxon>Labilitrichaceae</taxon>
        <taxon>Labilithrix</taxon>
    </lineage>
</organism>
<proteinExistence type="predicted"/>
<sequence>MDDGSSDSEANLYRVDTTPPPPGEGDAYSAPTRVGTLAKSHIDQIFESARDERSDVEKAYAAISQASGIRPTPSLGGLRRSASEVASLCDRDEDEPLEATVLSERMQAALNLDPHDSAPALELERVPAPPALPTPIDRARITLPPARVSRATSASVTPTRSLRRNPILVASVVAALVATCTALYWLFTMPKL</sequence>
<protein>
    <submittedName>
        <fullName evidence="3">Uncharacterized protein</fullName>
    </submittedName>
</protein>
<reference evidence="3 4" key="1">
    <citation type="submission" date="2015-08" db="EMBL/GenBank/DDBJ databases">
        <authorList>
            <person name="Babu N.S."/>
            <person name="Beckwith C.J."/>
            <person name="Beseler K.G."/>
            <person name="Brison A."/>
            <person name="Carone J.V."/>
            <person name="Caskin T.P."/>
            <person name="Diamond M."/>
            <person name="Durham M.E."/>
            <person name="Foxe J.M."/>
            <person name="Go M."/>
            <person name="Henderson B.A."/>
            <person name="Jones I.B."/>
            <person name="McGettigan J.A."/>
            <person name="Micheletti S.J."/>
            <person name="Nasrallah M.E."/>
            <person name="Ortiz D."/>
            <person name="Piller C.R."/>
            <person name="Privatt S.R."/>
            <person name="Schneider S.L."/>
            <person name="Sharp S."/>
            <person name="Smith T.C."/>
            <person name="Stanton J.D."/>
            <person name="Ullery H.E."/>
            <person name="Wilson R.J."/>
            <person name="Serrano M.G."/>
            <person name="Buck G."/>
            <person name="Lee V."/>
            <person name="Wang Y."/>
            <person name="Carvalho R."/>
            <person name="Voegtly L."/>
            <person name="Shi R."/>
            <person name="Duckworth R."/>
            <person name="Johnson A."/>
            <person name="Loviza R."/>
            <person name="Walstead R."/>
            <person name="Shah Z."/>
            <person name="Kiflezghi M."/>
            <person name="Wade K."/>
            <person name="Ball S.L."/>
            <person name="Bradley K.W."/>
            <person name="Asai D.J."/>
            <person name="Bowman C.A."/>
            <person name="Russell D.A."/>
            <person name="Pope W.H."/>
            <person name="Jacobs-Sera D."/>
            <person name="Hendrix R.W."/>
            <person name="Hatfull G.F."/>
        </authorList>
    </citation>
    <scope>NUCLEOTIDE SEQUENCE [LARGE SCALE GENOMIC DNA]</scope>
    <source>
        <strain evidence="3 4">DSM 27648</strain>
    </source>
</reference>
<evidence type="ECO:0000313" key="4">
    <source>
        <dbReference type="Proteomes" id="UP000064967"/>
    </source>
</evidence>
<keyword evidence="2" id="KW-1133">Transmembrane helix</keyword>
<gene>
    <name evidence="3" type="ORF">AKJ09_10440</name>
</gene>
<dbReference type="Proteomes" id="UP000064967">
    <property type="component" value="Chromosome"/>
</dbReference>
<accession>A0A0K1QDQ1</accession>
<dbReference type="KEGG" id="llu:AKJ09_10440"/>
<name>A0A0K1QDQ1_9BACT</name>
<keyword evidence="2" id="KW-0812">Transmembrane</keyword>
<keyword evidence="2" id="KW-0472">Membrane</keyword>
<dbReference type="AlphaFoldDB" id="A0A0K1QDQ1"/>
<feature type="transmembrane region" description="Helical" evidence="2">
    <location>
        <begin position="167"/>
        <end position="187"/>
    </location>
</feature>